<dbReference type="GO" id="GO:0006952">
    <property type="term" value="P:defense response"/>
    <property type="evidence" value="ECO:0007669"/>
    <property type="project" value="UniProtKB-KW"/>
</dbReference>
<dbReference type="Pfam" id="PF03098">
    <property type="entry name" value="An_peroxidase"/>
    <property type="match status" value="1"/>
</dbReference>
<keyword evidence="5" id="KW-0479">Metal-binding</keyword>
<keyword evidence="11" id="KW-0408">Iron</keyword>
<evidence type="ECO:0000256" key="7">
    <source>
        <dbReference type="ARBA" id="ARBA00022821"/>
    </source>
</evidence>
<dbReference type="InterPro" id="IPR010255">
    <property type="entry name" value="Haem_peroxidase_sf"/>
</dbReference>
<keyword evidence="10" id="KW-0560">Oxidoreductase</keyword>
<dbReference type="GO" id="GO:0006979">
    <property type="term" value="P:response to oxidative stress"/>
    <property type="evidence" value="ECO:0007669"/>
    <property type="project" value="InterPro"/>
</dbReference>
<keyword evidence="3 14" id="KW-0575">Peroxidase</keyword>
<dbReference type="InterPro" id="IPR019791">
    <property type="entry name" value="Haem_peroxidase_animal"/>
</dbReference>
<evidence type="ECO:0000256" key="8">
    <source>
        <dbReference type="ARBA" id="ARBA00022832"/>
    </source>
</evidence>
<dbReference type="GO" id="GO:0004601">
    <property type="term" value="F:peroxidase activity"/>
    <property type="evidence" value="ECO:0007669"/>
    <property type="project" value="UniProtKB-KW"/>
</dbReference>
<keyword evidence="6" id="KW-0925">Oxylipin biosynthesis</keyword>
<evidence type="ECO:0000256" key="6">
    <source>
        <dbReference type="ARBA" id="ARBA00022767"/>
    </source>
</evidence>
<gene>
    <name evidence="14" type="ORF">ERS075579_01269</name>
</gene>
<dbReference type="CDD" id="cd09818">
    <property type="entry name" value="PIOX_like"/>
    <property type="match status" value="1"/>
</dbReference>
<keyword evidence="4" id="KW-0349">Heme</keyword>
<keyword evidence="12" id="KW-0443">Lipid metabolism</keyword>
<dbReference type="EMBL" id="CSWP01000002">
    <property type="protein sequence ID" value="CPV41405.1"/>
    <property type="molecule type" value="Genomic_DNA"/>
</dbReference>
<dbReference type="SUPFAM" id="SSF48113">
    <property type="entry name" value="Heme-dependent peroxidases"/>
    <property type="match status" value="1"/>
</dbReference>
<dbReference type="AlphaFoldDB" id="A0A0U0ZI53"/>
<dbReference type="Proteomes" id="UP000045782">
    <property type="component" value="Unassembled WGS sequence"/>
</dbReference>
<evidence type="ECO:0000256" key="4">
    <source>
        <dbReference type="ARBA" id="ARBA00022617"/>
    </source>
</evidence>
<keyword evidence="13" id="KW-0275">Fatty acid biosynthesis</keyword>
<dbReference type="GO" id="GO:0046872">
    <property type="term" value="F:metal ion binding"/>
    <property type="evidence" value="ECO:0007669"/>
    <property type="project" value="UniProtKB-KW"/>
</dbReference>
<evidence type="ECO:0000256" key="2">
    <source>
        <dbReference type="ARBA" id="ARBA00022516"/>
    </source>
</evidence>
<dbReference type="Gene3D" id="1.10.640.10">
    <property type="entry name" value="Haem peroxidase domain superfamily, animal type"/>
    <property type="match status" value="1"/>
</dbReference>
<evidence type="ECO:0000256" key="3">
    <source>
        <dbReference type="ARBA" id="ARBA00022559"/>
    </source>
</evidence>
<evidence type="ECO:0000313" key="14">
    <source>
        <dbReference type="EMBL" id="CPV41405.1"/>
    </source>
</evidence>
<accession>A0A0U0ZI53</accession>
<proteinExistence type="predicted"/>
<organism evidence="14 15">
    <name type="scientific">Mycobacteroides abscessus</name>
    <dbReference type="NCBI Taxonomy" id="36809"/>
    <lineage>
        <taxon>Bacteria</taxon>
        <taxon>Bacillati</taxon>
        <taxon>Actinomycetota</taxon>
        <taxon>Actinomycetes</taxon>
        <taxon>Mycobacteriales</taxon>
        <taxon>Mycobacteriaceae</taxon>
        <taxon>Mycobacteroides</taxon>
    </lineage>
</organism>
<dbReference type="PANTHER" id="PTHR11903:SF11">
    <property type="entry name" value="ALPHA-DIOXYGENASE 1"/>
    <property type="match status" value="1"/>
</dbReference>
<evidence type="ECO:0000256" key="13">
    <source>
        <dbReference type="ARBA" id="ARBA00023160"/>
    </source>
</evidence>
<dbReference type="InterPro" id="IPR050783">
    <property type="entry name" value="Oxylipin_biosynth_metab"/>
</dbReference>
<dbReference type="PANTHER" id="PTHR11903">
    <property type="entry name" value="PROSTAGLANDIN G/H SYNTHASE"/>
    <property type="match status" value="1"/>
</dbReference>
<name>A0A0U0ZI53_9MYCO</name>
<evidence type="ECO:0000256" key="11">
    <source>
        <dbReference type="ARBA" id="ARBA00023004"/>
    </source>
</evidence>
<evidence type="ECO:0000256" key="12">
    <source>
        <dbReference type="ARBA" id="ARBA00023098"/>
    </source>
</evidence>
<evidence type="ECO:0000256" key="5">
    <source>
        <dbReference type="ARBA" id="ARBA00022723"/>
    </source>
</evidence>
<keyword evidence="7" id="KW-0611">Plant defense</keyword>
<evidence type="ECO:0000256" key="9">
    <source>
        <dbReference type="ARBA" id="ARBA00022964"/>
    </source>
</evidence>
<evidence type="ECO:0000256" key="1">
    <source>
        <dbReference type="ARBA" id="ARBA00001913"/>
    </source>
</evidence>
<protein>
    <submittedName>
        <fullName evidence="14">Putative peroxidase</fullName>
    </submittedName>
</protein>
<dbReference type="GO" id="GO:0016702">
    <property type="term" value="F:oxidoreductase activity, acting on single donors with incorporation of molecular oxygen, incorporation of two atoms of oxygen"/>
    <property type="evidence" value="ECO:0007669"/>
    <property type="project" value="TreeGrafter"/>
</dbReference>
<evidence type="ECO:0000256" key="10">
    <source>
        <dbReference type="ARBA" id="ARBA00023002"/>
    </source>
</evidence>
<reference evidence="14 15" key="1">
    <citation type="submission" date="2015-03" db="EMBL/GenBank/DDBJ databases">
        <authorList>
            <person name="Murphy D."/>
        </authorList>
    </citation>
    <scope>NUCLEOTIDE SEQUENCE [LARGE SCALE GENOMIC DNA]</scope>
    <source>
        <strain evidence="14 15">PAP088</strain>
    </source>
</reference>
<sequence>MAEKAVPTRLASWFGTQIDRFIGWPRLPKMAGIAVLYTLRRALQSDNLFDCGRGALDAPQHDPDVADHRAARTIDGTYNNLDDPLMGSVGSRFGRNAPLDQTFPEPPDRLMEPNPRSVSRRLLTRDAFVPATTLNALAAAWIQFEVHDWFSHGTTDSQPWDVPLESDDPWPQEQMRIRRTPPDPSADASGPPTYVSQDTHWWDGSQLYGSNRVFADALRTGQGGRLRLDRLGLPPEDVEKIASQSETAANFWVGLAILHSLFMREHNTICDHLATAHPDMSDQQLYDTARLVNTAVMAKIHTVDWTPAIIGHPTTVYAMHANWFGLFGERVAEFLRRGTRNALICGIPGSPTNLHDVPYSLTEEFVAVYRMHPLIPDDFVFRSATDDSVIAEHTLPGLAMQHVRTRFSEMSIEDLAYSFGRANPGALTLHNYPRHLQILERPDGSVLDLASIDVLRVRERGVPRYNDFRRMLRLRPASDFNDITDNPVWARELAAVYGDVERVDLMVGLYAEPKPKGFGFSDTAFRIFVLMATRRLEADRFFTTDFRPEVYTPEGFAWVRSNSMRTVLLRHCPSLAPALDGVMNPFAPWRPVWTSNRSAR</sequence>
<dbReference type="InterPro" id="IPR034815">
    <property type="entry name" value="A_dioxygenase"/>
</dbReference>
<comment type="cofactor">
    <cofactor evidence="1">
        <name>Ca(2+)</name>
        <dbReference type="ChEBI" id="CHEBI:29108"/>
    </cofactor>
</comment>
<keyword evidence="9" id="KW-0223">Dioxygenase</keyword>
<dbReference type="RefSeq" id="WP_016890554.1">
    <property type="nucleotide sequence ID" value="NZ_CSWP01000002.1"/>
</dbReference>
<dbReference type="GO" id="GO:0031408">
    <property type="term" value="P:oxylipin biosynthetic process"/>
    <property type="evidence" value="ECO:0007669"/>
    <property type="project" value="UniProtKB-KW"/>
</dbReference>
<evidence type="ECO:0000313" key="15">
    <source>
        <dbReference type="Proteomes" id="UP000045782"/>
    </source>
</evidence>
<keyword evidence="2" id="KW-0444">Lipid biosynthesis</keyword>
<dbReference type="PRINTS" id="PR00457">
    <property type="entry name" value="ANPEROXIDASE"/>
</dbReference>
<dbReference type="InterPro" id="IPR037120">
    <property type="entry name" value="Haem_peroxidase_sf_animal"/>
</dbReference>
<dbReference type="GO" id="GO:0020037">
    <property type="term" value="F:heme binding"/>
    <property type="evidence" value="ECO:0007669"/>
    <property type="project" value="InterPro"/>
</dbReference>
<keyword evidence="8" id="KW-0276">Fatty acid metabolism</keyword>
<dbReference type="GO" id="GO:0006633">
    <property type="term" value="P:fatty acid biosynthetic process"/>
    <property type="evidence" value="ECO:0007669"/>
    <property type="project" value="UniProtKB-KW"/>
</dbReference>
<dbReference type="PROSITE" id="PS50292">
    <property type="entry name" value="PEROXIDASE_3"/>
    <property type="match status" value="1"/>
</dbReference>